<keyword evidence="3" id="KW-1185">Reference proteome</keyword>
<proteinExistence type="predicted"/>
<protein>
    <submittedName>
        <fullName evidence="2">Uncharacterized protein</fullName>
    </submittedName>
</protein>
<gene>
    <name evidence="2" type="ORF">MSG_04615</name>
</gene>
<evidence type="ECO:0000313" key="2">
    <source>
        <dbReference type="EMBL" id="BAX94729.1"/>
    </source>
</evidence>
<dbReference type="Proteomes" id="UP000217736">
    <property type="component" value="Chromosome"/>
</dbReference>
<organism evidence="2 3">
    <name type="scientific">Mycobacterium shigaense</name>
    <dbReference type="NCBI Taxonomy" id="722731"/>
    <lineage>
        <taxon>Bacteria</taxon>
        <taxon>Bacillati</taxon>
        <taxon>Actinomycetota</taxon>
        <taxon>Actinomycetes</taxon>
        <taxon>Mycobacteriales</taxon>
        <taxon>Mycobacteriaceae</taxon>
        <taxon>Mycobacterium</taxon>
        <taxon>Mycobacterium simiae complex</taxon>
    </lineage>
</organism>
<dbReference type="EMBL" id="AP018164">
    <property type="protein sequence ID" value="BAX94729.1"/>
    <property type="molecule type" value="Genomic_DNA"/>
</dbReference>
<accession>A0A1Z4EP15</accession>
<name>A0A1Z4EP15_9MYCO</name>
<evidence type="ECO:0000256" key="1">
    <source>
        <dbReference type="SAM" id="MobiDB-lite"/>
    </source>
</evidence>
<feature type="region of interest" description="Disordered" evidence="1">
    <location>
        <begin position="44"/>
        <end position="68"/>
    </location>
</feature>
<sequence>MIRCRDQPCQLPSRLASDRSTFTINAPSEISSVRLMTNRTVRQSVRPSASSAATFGSLVSSASASDTR</sequence>
<reference evidence="3" key="1">
    <citation type="submission" date="2017-06" db="EMBL/GenBank/DDBJ databases">
        <title>Complete Genome Sequence of Mycobacterium shigaense.</title>
        <authorList>
            <person name="Fukano H."/>
            <person name="Yoshida M."/>
            <person name="Kazumi Y."/>
            <person name="Ogura Y."/>
            <person name="Mitarai S."/>
            <person name="Hayashi T."/>
            <person name="Hoshino Y."/>
        </authorList>
    </citation>
    <scope>NUCLEOTIDE SEQUENCE [LARGE SCALE GENOMIC DNA]</scope>
    <source>
        <strain evidence="3">UN-152</strain>
    </source>
</reference>
<dbReference type="KEGG" id="mshg:MSG_04615"/>
<dbReference type="AlphaFoldDB" id="A0A1Z4EP15"/>
<evidence type="ECO:0000313" key="3">
    <source>
        <dbReference type="Proteomes" id="UP000217736"/>
    </source>
</evidence>